<dbReference type="SUPFAM" id="SSF46785">
    <property type="entry name" value="Winged helix' DNA-binding domain"/>
    <property type="match status" value="1"/>
</dbReference>
<dbReference type="AlphaFoldDB" id="A0A847U543"/>
<reference evidence="1" key="1">
    <citation type="submission" date="2019-12" db="EMBL/GenBank/DDBJ databases">
        <title>The whole-genome sequencing of Haloarcula japonica strain pws8.</title>
        <authorList>
            <person name="Verma D.K."/>
            <person name="Gopal K."/>
            <person name="Prasad E.S."/>
        </authorList>
    </citation>
    <scope>NUCLEOTIDE SEQUENCE</scope>
    <source>
        <strain evidence="1">Pws8</strain>
    </source>
</reference>
<accession>A0A847U543</accession>
<evidence type="ECO:0000313" key="2">
    <source>
        <dbReference type="Proteomes" id="UP000610611"/>
    </source>
</evidence>
<name>A0A847U543_9EURY</name>
<dbReference type="InterPro" id="IPR036388">
    <property type="entry name" value="WH-like_DNA-bd_sf"/>
</dbReference>
<dbReference type="RefSeq" id="WP_170083122.1">
    <property type="nucleotide sequence ID" value="NZ_WOWB01000001.1"/>
</dbReference>
<gene>
    <name evidence="1" type="ORF">GOC83_07420</name>
</gene>
<dbReference type="EMBL" id="WOWB01000001">
    <property type="protein sequence ID" value="NLV05961.1"/>
    <property type="molecule type" value="Genomic_DNA"/>
</dbReference>
<comment type="caution">
    <text evidence="1">The sequence shown here is derived from an EMBL/GenBank/DDBJ whole genome shotgun (WGS) entry which is preliminary data.</text>
</comment>
<organism evidence="1 2">
    <name type="scientific">Haloarcula rubripromontorii</name>
    <dbReference type="NCBI Taxonomy" id="1705562"/>
    <lineage>
        <taxon>Archaea</taxon>
        <taxon>Methanobacteriati</taxon>
        <taxon>Methanobacteriota</taxon>
        <taxon>Stenosarchaea group</taxon>
        <taxon>Halobacteria</taxon>
        <taxon>Halobacteriales</taxon>
        <taxon>Haloarculaceae</taxon>
        <taxon>Haloarcula</taxon>
    </lineage>
</organism>
<dbReference type="Proteomes" id="UP000610611">
    <property type="component" value="Unassembled WGS sequence"/>
</dbReference>
<sequence>MEPAAEPDEELLTLLDDENVRTILVETREESQSVEALSNCCGADDSTVYRLVDRLQDRNLLIAHQELDPDGHHYKTYSARLERVEIKFTNSGVEIDVDRREPPSDRFTRLYEEFTG</sequence>
<dbReference type="InterPro" id="IPR036390">
    <property type="entry name" value="WH_DNA-bd_sf"/>
</dbReference>
<proteinExistence type="predicted"/>
<evidence type="ECO:0000313" key="1">
    <source>
        <dbReference type="EMBL" id="NLV05961.1"/>
    </source>
</evidence>
<protein>
    <submittedName>
        <fullName evidence="1">ArsR family transcriptional regulator</fullName>
    </submittedName>
</protein>
<dbReference type="Gene3D" id="1.10.10.10">
    <property type="entry name" value="Winged helix-like DNA-binding domain superfamily/Winged helix DNA-binding domain"/>
    <property type="match status" value="1"/>
</dbReference>